<keyword evidence="2" id="KW-0812">Transmembrane</keyword>
<accession>A0ABZ0QP20</accession>
<evidence type="ECO:0000313" key="4">
    <source>
        <dbReference type="Proteomes" id="UP001304683"/>
    </source>
</evidence>
<protein>
    <submittedName>
        <fullName evidence="3">Uncharacterized protein</fullName>
    </submittedName>
</protein>
<evidence type="ECO:0000256" key="1">
    <source>
        <dbReference type="SAM" id="MobiDB-lite"/>
    </source>
</evidence>
<keyword evidence="4" id="KW-1185">Reference proteome</keyword>
<evidence type="ECO:0000313" key="3">
    <source>
        <dbReference type="EMBL" id="WPD19176.1"/>
    </source>
</evidence>
<sequence>MSHRQADPRSPQTNRPLARGPRSERPGDACSARPPSPIDAQGPSAGPAPAHSPRAPVPGPARSEPTPRPGEPGEGAGGAARRPAAVPGRGPAASLAATPGAGRHRAAGARADRSALAWAALALLALLAGLPWMLATARLGLPPGAPVAVPAQTGLGIALEGDTAPAVYEEGGPPVAVGSAADARVFLRQFAPELARAGTTILAQRARREGWPARRVTLTQLVLLRQGQVVARYDVWDGTATRPAWIRYARLAGRWHPVEVVIGAPGETLPRSR</sequence>
<reference evidence="3 4" key="1">
    <citation type="submission" date="2023-08" db="EMBL/GenBank/DDBJ databases">
        <title>Genome sequence of Thermaerobacter compostii strain Ins1, a spore-forming filamentous bacterium isolated from a deep geothermal reservoir.</title>
        <authorList>
            <person name="Bregnard D."/>
            <person name="Gonzalez D."/>
            <person name="Junier P."/>
        </authorList>
    </citation>
    <scope>NUCLEOTIDE SEQUENCE [LARGE SCALE GENOMIC DNA]</scope>
    <source>
        <strain evidence="3 4">Ins1</strain>
    </source>
</reference>
<feature type="compositionally biased region" description="Low complexity" evidence="1">
    <location>
        <begin position="40"/>
        <end position="54"/>
    </location>
</feature>
<gene>
    <name evidence="3" type="ORF">Q5761_00400</name>
</gene>
<feature type="compositionally biased region" description="Low complexity" evidence="1">
    <location>
        <begin position="79"/>
        <end position="101"/>
    </location>
</feature>
<evidence type="ECO:0000256" key="2">
    <source>
        <dbReference type="SAM" id="Phobius"/>
    </source>
</evidence>
<dbReference type="EMBL" id="CP132508">
    <property type="protein sequence ID" value="WPD19176.1"/>
    <property type="molecule type" value="Genomic_DNA"/>
</dbReference>
<name>A0ABZ0QP20_9FIRM</name>
<proteinExistence type="predicted"/>
<dbReference type="Proteomes" id="UP001304683">
    <property type="component" value="Chromosome"/>
</dbReference>
<dbReference type="RefSeq" id="WP_318750773.1">
    <property type="nucleotide sequence ID" value="NZ_CP132508.1"/>
</dbReference>
<keyword evidence="2" id="KW-0472">Membrane</keyword>
<keyword evidence="2" id="KW-1133">Transmembrane helix</keyword>
<feature type="transmembrane region" description="Helical" evidence="2">
    <location>
        <begin position="115"/>
        <end position="134"/>
    </location>
</feature>
<organism evidence="3 4">
    <name type="scientific">Thermaerobacter composti</name>
    <dbReference type="NCBI Taxonomy" id="554949"/>
    <lineage>
        <taxon>Bacteria</taxon>
        <taxon>Bacillati</taxon>
        <taxon>Bacillota</taxon>
        <taxon>Clostridia</taxon>
        <taxon>Eubacteriales</taxon>
        <taxon>Clostridiales Family XVII. Incertae Sedis</taxon>
        <taxon>Thermaerobacter</taxon>
    </lineage>
</organism>
<feature type="region of interest" description="Disordered" evidence="1">
    <location>
        <begin position="1"/>
        <end position="101"/>
    </location>
</feature>